<organism evidence="1 2">
    <name type="scientific">Pseudomonas syringae</name>
    <dbReference type="NCBI Taxonomy" id="317"/>
    <lineage>
        <taxon>Bacteria</taxon>
        <taxon>Pseudomonadati</taxon>
        <taxon>Pseudomonadota</taxon>
        <taxon>Gammaproteobacteria</taxon>
        <taxon>Pseudomonadales</taxon>
        <taxon>Pseudomonadaceae</taxon>
        <taxon>Pseudomonas</taxon>
    </lineage>
</organism>
<evidence type="ECO:0008006" key="3">
    <source>
        <dbReference type="Google" id="ProtNLM"/>
    </source>
</evidence>
<evidence type="ECO:0000313" key="1">
    <source>
        <dbReference type="EMBL" id="KFE57224.1"/>
    </source>
</evidence>
<dbReference type="AlphaFoldDB" id="A0A085VP61"/>
<sequence>MSETVSEIVRILAELRQKAEQLTVVSARGVPLVRLGLMTTLYFKQGHTADTRRRLEVCFSRFYETFRPFLKWQSYKHLRKLSPSGFATCRRQILESPAEEPLLWSISSADSAEAATHRMFVMGAGKSQNDTDHSCLKMILPWSLLEESGGVRTYEGWLRFLCDQVLTEHGYGGLACIMPDDDARYLPVEYRFAQEHTGLMVDAGPHLESLYLLERIKGVSWYTVLGSRYVKTLGGNDRLRRQLSAHSDVVFQGYDAGLLVRTGLLPSLGDKGEAPSRAYRALHNALEPVRVRTTGCLHPYPIRGRGFTEQSTLQWYDRFEEKPKPPVKAGQPCPQTGYWFSNAKARSRRFFNEGEIMPGFEHLKAERTQWFWSADPE</sequence>
<gene>
    <name evidence="1" type="ORF">IV01_05045</name>
</gene>
<reference evidence="1 2" key="1">
    <citation type="submission" date="2014-07" db="EMBL/GenBank/DDBJ databases">
        <title>Draft Genome Sequences of Environmental Pseudomonas syringae strains.</title>
        <authorList>
            <person name="Baltrus D.A."/>
            <person name="Berge O."/>
            <person name="Morris C."/>
        </authorList>
    </citation>
    <scope>NUCLEOTIDE SEQUENCE [LARGE SCALE GENOMIC DNA]</scope>
    <source>
        <strain evidence="1 2">GAW0119</strain>
    </source>
</reference>
<dbReference type="InterPro" id="IPR021815">
    <property type="entry name" value="TsiV"/>
</dbReference>
<dbReference type="Proteomes" id="UP000028631">
    <property type="component" value="Unassembled WGS sequence"/>
</dbReference>
<protein>
    <recommendedName>
        <fullName evidence="3">DUF3396 domain-containing protein</fullName>
    </recommendedName>
</protein>
<keyword evidence="2" id="KW-1185">Reference proteome</keyword>
<evidence type="ECO:0000313" key="2">
    <source>
        <dbReference type="Proteomes" id="UP000028631"/>
    </source>
</evidence>
<dbReference type="Pfam" id="PF11876">
    <property type="entry name" value="TsiV"/>
    <property type="match status" value="1"/>
</dbReference>
<name>A0A085VP61_PSESX</name>
<dbReference type="PATRIC" id="fig|317.175.peg.1062"/>
<accession>A0A085VP61</accession>
<comment type="caution">
    <text evidence="1">The sequence shown here is derived from an EMBL/GenBank/DDBJ whole genome shotgun (WGS) entry which is preliminary data.</text>
</comment>
<dbReference type="EMBL" id="JPQU01000020">
    <property type="protein sequence ID" value="KFE57224.1"/>
    <property type="molecule type" value="Genomic_DNA"/>
</dbReference>
<dbReference type="OrthoDB" id="8986326at2"/>
<proteinExistence type="predicted"/>
<dbReference type="RefSeq" id="WP_032626656.1">
    <property type="nucleotide sequence ID" value="NZ_JPQU01000020.1"/>
</dbReference>